<evidence type="ECO:0000256" key="4">
    <source>
        <dbReference type="ARBA" id="ARBA00023157"/>
    </source>
</evidence>
<name>A0A8J3NVM2_9ACTN</name>
<dbReference type="InterPro" id="IPR013766">
    <property type="entry name" value="Thioredoxin_domain"/>
</dbReference>
<dbReference type="PANTHER" id="PTHR42852:SF6">
    <property type="entry name" value="THIOL:DISULFIDE INTERCHANGE PROTEIN DSBE"/>
    <property type="match status" value="1"/>
</dbReference>
<dbReference type="GO" id="GO:0016491">
    <property type="term" value="F:oxidoreductase activity"/>
    <property type="evidence" value="ECO:0007669"/>
    <property type="project" value="InterPro"/>
</dbReference>
<dbReference type="InterPro" id="IPR000866">
    <property type="entry name" value="AhpC/TSA"/>
</dbReference>
<dbReference type="PROSITE" id="PS00194">
    <property type="entry name" value="THIOREDOXIN_1"/>
    <property type="match status" value="1"/>
</dbReference>
<dbReference type="Gene3D" id="3.40.30.10">
    <property type="entry name" value="Glutaredoxin"/>
    <property type="match status" value="1"/>
</dbReference>
<organism evidence="8 9">
    <name type="scientific">Catellatospora chokoriensis</name>
    <dbReference type="NCBI Taxonomy" id="310353"/>
    <lineage>
        <taxon>Bacteria</taxon>
        <taxon>Bacillati</taxon>
        <taxon>Actinomycetota</taxon>
        <taxon>Actinomycetes</taxon>
        <taxon>Micromonosporales</taxon>
        <taxon>Micromonosporaceae</taxon>
        <taxon>Catellatospora</taxon>
    </lineage>
</organism>
<keyword evidence="2" id="KW-0201">Cytochrome c-type biogenesis</keyword>
<evidence type="ECO:0000256" key="3">
    <source>
        <dbReference type="ARBA" id="ARBA00022968"/>
    </source>
</evidence>
<gene>
    <name evidence="8" type="ORF">Cch02nite_75370</name>
</gene>
<dbReference type="GO" id="GO:0016209">
    <property type="term" value="F:antioxidant activity"/>
    <property type="evidence" value="ECO:0007669"/>
    <property type="project" value="InterPro"/>
</dbReference>
<evidence type="ECO:0000256" key="1">
    <source>
        <dbReference type="ARBA" id="ARBA00004196"/>
    </source>
</evidence>
<dbReference type="InterPro" id="IPR036249">
    <property type="entry name" value="Thioredoxin-like_sf"/>
</dbReference>
<dbReference type="InterPro" id="IPR017937">
    <property type="entry name" value="Thioredoxin_CS"/>
</dbReference>
<dbReference type="SUPFAM" id="SSF52833">
    <property type="entry name" value="Thioredoxin-like"/>
    <property type="match status" value="1"/>
</dbReference>
<keyword evidence="9" id="KW-1185">Reference proteome</keyword>
<feature type="region of interest" description="Disordered" evidence="6">
    <location>
        <begin position="78"/>
        <end position="123"/>
    </location>
</feature>
<dbReference type="GO" id="GO:0030313">
    <property type="term" value="C:cell envelope"/>
    <property type="evidence" value="ECO:0007669"/>
    <property type="project" value="UniProtKB-SubCell"/>
</dbReference>
<protein>
    <recommendedName>
        <fullName evidence="7">Thioredoxin domain-containing protein</fullName>
    </recommendedName>
</protein>
<keyword evidence="4" id="KW-1015">Disulfide bond</keyword>
<dbReference type="PANTHER" id="PTHR42852">
    <property type="entry name" value="THIOL:DISULFIDE INTERCHANGE PROTEIN DSBE"/>
    <property type="match status" value="1"/>
</dbReference>
<feature type="compositionally biased region" description="Low complexity" evidence="6">
    <location>
        <begin position="87"/>
        <end position="115"/>
    </location>
</feature>
<comment type="caution">
    <text evidence="8">The sequence shown here is derived from an EMBL/GenBank/DDBJ whole genome shotgun (WGS) entry which is preliminary data.</text>
</comment>
<feature type="domain" description="Thioredoxin" evidence="7">
    <location>
        <begin position="86"/>
        <end position="259"/>
    </location>
</feature>
<feature type="region of interest" description="Disordered" evidence="6">
    <location>
        <begin position="1"/>
        <end position="24"/>
    </location>
</feature>
<dbReference type="Pfam" id="PF00578">
    <property type="entry name" value="AhpC-TSA"/>
    <property type="match status" value="1"/>
</dbReference>
<dbReference type="CDD" id="cd02966">
    <property type="entry name" value="TlpA_like_family"/>
    <property type="match status" value="1"/>
</dbReference>
<evidence type="ECO:0000256" key="2">
    <source>
        <dbReference type="ARBA" id="ARBA00022748"/>
    </source>
</evidence>
<dbReference type="InterPro" id="IPR050553">
    <property type="entry name" value="Thioredoxin_ResA/DsbE_sf"/>
</dbReference>
<keyword evidence="3" id="KW-0812">Transmembrane</keyword>
<comment type="subcellular location">
    <subcellularLocation>
        <location evidence="1">Cell envelope</location>
    </subcellularLocation>
</comment>
<proteinExistence type="predicted"/>
<reference evidence="8 9" key="1">
    <citation type="submission" date="2021-01" db="EMBL/GenBank/DDBJ databases">
        <title>Whole genome shotgun sequence of Catellatospora chokoriensis NBRC 107358.</title>
        <authorList>
            <person name="Komaki H."/>
            <person name="Tamura T."/>
        </authorList>
    </citation>
    <scope>NUCLEOTIDE SEQUENCE [LARGE SCALE GENOMIC DNA]</scope>
    <source>
        <strain evidence="8 9">NBRC 107358</strain>
    </source>
</reference>
<evidence type="ECO:0000256" key="5">
    <source>
        <dbReference type="ARBA" id="ARBA00023284"/>
    </source>
</evidence>
<dbReference type="GO" id="GO:0017004">
    <property type="term" value="P:cytochrome complex assembly"/>
    <property type="evidence" value="ECO:0007669"/>
    <property type="project" value="UniProtKB-KW"/>
</dbReference>
<dbReference type="EMBL" id="BONG01000081">
    <property type="protein sequence ID" value="GIF94093.1"/>
    <property type="molecule type" value="Genomic_DNA"/>
</dbReference>
<evidence type="ECO:0000259" key="7">
    <source>
        <dbReference type="PROSITE" id="PS51352"/>
    </source>
</evidence>
<keyword evidence="3" id="KW-0735">Signal-anchor</keyword>
<dbReference type="PROSITE" id="PS51352">
    <property type="entry name" value="THIOREDOXIN_2"/>
    <property type="match status" value="1"/>
</dbReference>
<evidence type="ECO:0000313" key="9">
    <source>
        <dbReference type="Proteomes" id="UP000619293"/>
    </source>
</evidence>
<keyword evidence="5" id="KW-0676">Redox-active center</keyword>
<accession>A0A8J3NVM2</accession>
<dbReference type="Proteomes" id="UP000619293">
    <property type="component" value="Unassembled WGS sequence"/>
</dbReference>
<sequence>MSLPTHPAPRQGLHEAALSGKVSPPAAVKRRLPGMGALATAVAAATLLAGCTTAGAPQPDEAVPQPFAACAPLTGGGPAAPNEALPSSGTATPGGTAATTSGAATSTSRAAATASGTGGAGDGKARVIRLPELSLDCMAGGAAVRVAELRGPLVINLWASWCPPCRKELPAFQRLADSGRVPVLGVVTEDGRDAAAWLADELKVSLPSVYDRSGGLKAAVGENLLPLTLFVGADGRATVYRDVALTDQTLAQRVEQHFGRA</sequence>
<evidence type="ECO:0000313" key="8">
    <source>
        <dbReference type="EMBL" id="GIF94093.1"/>
    </source>
</evidence>
<evidence type="ECO:0000256" key="6">
    <source>
        <dbReference type="SAM" id="MobiDB-lite"/>
    </source>
</evidence>
<dbReference type="AlphaFoldDB" id="A0A8J3NVM2"/>